<sequence>MTLLRINRLCLSKIQNITRQSSFILGELKNGEIVEAKLPNIPHFSLNFPVELEAEGEAWLLGKTFPIIAEDVYGTIIETPSQGPGLIKVEDDQHEETVFFMQDVPVYLRPEELENLAGAKVKFDIVKTRKSTKAFITDIVMP</sequence>
<evidence type="ECO:0000313" key="2">
    <source>
        <dbReference type="Proteomes" id="UP000001307"/>
    </source>
</evidence>
<dbReference type="AlphaFoldDB" id="E4X820"/>
<proteinExistence type="predicted"/>
<keyword evidence="2" id="KW-1185">Reference proteome</keyword>
<organism evidence="1">
    <name type="scientific">Oikopleura dioica</name>
    <name type="common">Tunicate</name>
    <dbReference type="NCBI Taxonomy" id="34765"/>
    <lineage>
        <taxon>Eukaryota</taxon>
        <taxon>Metazoa</taxon>
        <taxon>Chordata</taxon>
        <taxon>Tunicata</taxon>
        <taxon>Appendicularia</taxon>
        <taxon>Copelata</taxon>
        <taxon>Oikopleuridae</taxon>
        <taxon>Oikopleura</taxon>
    </lineage>
</organism>
<reference evidence="1" key="1">
    <citation type="journal article" date="2010" name="Science">
        <title>Plasticity of animal genome architecture unmasked by rapid evolution of a pelagic tunicate.</title>
        <authorList>
            <person name="Denoeud F."/>
            <person name="Henriet S."/>
            <person name="Mungpakdee S."/>
            <person name="Aury J.M."/>
            <person name="Da Silva C."/>
            <person name="Brinkmann H."/>
            <person name="Mikhaleva J."/>
            <person name="Olsen L.C."/>
            <person name="Jubin C."/>
            <person name="Canestro C."/>
            <person name="Bouquet J.M."/>
            <person name="Danks G."/>
            <person name="Poulain J."/>
            <person name="Campsteijn C."/>
            <person name="Adamski M."/>
            <person name="Cross I."/>
            <person name="Yadetie F."/>
            <person name="Muffato M."/>
            <person name="Louis A."/>
            <person name="Butcher S."/>
            <person name="Tsagkogeorga G."/>
            <person name="Konrad A."/>
            <person name="Singh S."/>
            <person name="Jensen M.F."/>
            <person name="Cong E.H."/>
            <person name="Eikeseth-Otteraa H."/>
            <person name="Noel B."/>
            <person name="Anthouard V."/>
            <person name="Porcel B.M."/>
            <person name="Kachouri-Lafond R."/>
            <person name="Nishino A."/>
            <person name="Ugolini M."/>
            <person name="Chourrout P."/>
            <person name="Nishida H."/>
            <person name="Aasland R."/>
            <person name="Huzurbazar S."/>
            <person name="Westhof E."/>
            <person name="Delsuc F."/>
            <person name="Lehrach H."/>
            <person name="Reinhardt R."/>
            <person name="Weissenbach J."/>
            <person name="Roy S.W."/>
            <person name="Artiguenave F."/>
            <person name="Postlethwait J.H."/>
            <person name="Manak J.R."/>
            <person name="Thompson E.M."/>
            <person name="Jaillon O."/>
            <person name="Du Pasquier L."/>
            <person name="Boudinot P."/>
            <person name="Liberles D.A."/>
            <person name="Volff J.N."/>
            <person name="Philippe H."/>
            <person name="Lenhard B."/>
            <person name="Roest Crollius H."/>
            <person name="Wincker P."/>
            <person name="Chourrout D."/>
        </authorList>
    </citation>
    <scope>NUCLEOTIDE SEQUENCE [LARGE SCALE GENOMIC DNA]</scope>
</reference>
<name>E4X820_OIKDI</name>
<dbReference type="Proteomes" id="UP000001307">
    <property type="component" value="Unassembled WGS sequence"/>
</dbReference>
<protein>
    <submittedName>
        <fullName evidence="1">Uncharacterized protein</fullName>
    </submittedName>
</protein>
<dbReference type="EMBL" id="FN653028">
    <property type="protein sequence ID" value="CBY18843.1"/>
    <property type="molecule type" value="Genomic_DNA"/>
</dbReference>
<accession>E4X820</accession>
<dbReference type="InParanoid" id="E4X820"/>
<gene>
    <name evidence="1" type="ORF">GSOID_T00003711001</name>
</gene>
<evidence type="ECO:0000313" key="1">
    <source>
        <dbReference type="EMBL" id="CBY18843.1"/>
    </source>
</evidence>
<dbReference type="OrthoDB" id="10324857at2759"/>